<proteinExistence type="predicted"/>
<dbReference type="InterPro" id="IPR040031">
    <property type="entry name" value="Codanin-1"/>
</dbReference>
<dbReference type="AlphaFoldDB" id="A0A7R9IHE0"/>
<dbReference type="GO" id="GO:0006325">
    <property type="term" value="P:chromatin organization"/>
    <property type="evidence" value="ECO:0007669"/>
    <property type="project" value="TreeGrafter"/>
</dbReference>
<gene>
    <name evidence="2" type="ORF">TTEB3V08_LOCUS6216</name>
</gene>
<sequence length="715" mass="79334">MNTIKDIAGIKLNLLEKMNLILARKDDKLEVHCTIGYQLLRWVTTDLPRLTGLAEWPSGQGITVLNTPHCCLALSNGETGASHWCVQTGGIGPITRANRGRSSLLALCIEIFDDDIDIIGPPNKDMAIIITKRFDVLGTRSTFNPLTCFTGPQEFYRDFIILAATTSTAFIQHLLDNMIDELLSLNRTVFTASDLEESGHLGSSIDILDIVDKKSLYFCCPFIREVQLLLGSHHSEISPILDSCIEKRVLPSSVDFIISEHFENSVIEKNKMVTPFIFTSKLNTLAQSVVCLSTKLSVPCLIPGMAKRLMIGEKWIKTLEMKLRETFFHSQPASIRKTVDLVTERVASCCAKFLCLSVLPPIKKAAISDFIKFFRESGIQAMTVSSLTAYHLEIKSHALRRCLSRISAINWLVIDGEVGAQIPSEGILGTPRDHSRVLLHSILTHAPCPLLGKTELNYVTLRGISLVVDEWSVDVLGGSMCSVGFQVKWGGGFNEKYKDKDIEISSNALEGHEPFLGFEVNDDPMLYIGERQAHQGAASTEFNMLAERGPSRPKLGTVRILGFSRRLGPVQILELSRRLGPVQILELPRCRLSIVGFKNYNVDLSGLGGKVLPRDTTFVGSIPTSVDGFFLSDKIPQHTFFGAEAFGSMSILNASQLHYIIARDEQYLSPSDKGVRQFRHKTALACSLIQECESDKWVQLVVDEPSTLIHTLFRV</sequence>
<evidence type="ECO:0000313" key="2">
    <source>
        <dbReference type="EMBL" id="CAD7458232.1"/>
    </source>
</evidence>
<dbReference type="PANTHER" id="PTHR28678:SF1">
    <property type="entry name" value="CODANIN-1"/>
    <property type="match status" value="1"/>
</dbReference>
<organism evidence="2">
    <name type="scientific">Timema tahoe</name>
    <dbReference type="NCBI Taxonomy" id="61484"/>
    <lineage>
        <taxon>Eukaryota</taxon>
        <taxon>Metazoa</taxon>
        <taxon>Ecdysozoa</taxon>
        <taxon>Arthropoda</taxon>
        <taxon>Hexapoda</taxon>
        <taxon>Insecta</taxon>
        <taxon>Pterygota</taxon>
        <taxon>Neoptera</taxon>
        <taxon>Polyneoptera</taxon>
        <taxon>Phasmatodea</taxon>
        <taxon>Timematodea</taxon>
        <taxon>Timematoidea</taxon>
        <taxon>Timematidae</taxon>
        <taxon>Timema</taxon>
    </lineage>
</organism>
<protein>
    <recommendedName>
        <fullName evidence="1">Codanin-1 C-terminal domain-containing protein</fullName>
    </recommendedName>
</protein>
<reference evidence="2" key="1">
    <citation type="submission" date="2020-11" db="EMBL/GenBank/DDBJ databases">
        <authorList>
            <person name="Tran Van P."/>
        </authorList>
    </citation>
    <scope>NUCLEOTIDE SEQUENCE</scope>
</reference>
<dbReference type="PANTHER" id="PTHR28678">
    <property type="entry name" value="CODANIN-1"/>
    <property type="match status" value="1"/>
</dbReference>
<name>A0A7R9IHE0_9NEOP</name>
<dbReference type="GO" id="GO:0005634">
    <property type="term" value="C:nucleus"/>
    <property type="evidence" value="ECO:0007669"/>
    <property type="project" value="TreeGrafter"/>
</dbReference>
<dbReference type="InterPro" id="IPR028171">
    <property type="entry name" value="Codanin-1_C"/>
</dbReference>
<dbReference type="EMBL" id="OE002140">
    <property type="protein sequence ID" value="CAD7458232.1"/>
    <property type="molecule type" value="Genomic_DNA"/>
</dbReference>
<accession>A0A7R9IHE0</accession>
<feature type="domain" description="Codanin-1 C-terminal" evidence="1">
    <location>
        <begin position="317"/>
        <end position="367"/>
    </location>
</feature>
<dbReference type="Pfam" id="PF15296">
    <property type="entry name" value="Codanin-1_C"/>
    <property type="match status" value="1"/>
</dbReference>
<evidence type="ECO:0000259" key="1">
    <source>
        <dbReference type="Pfam" id="PF15296"/>
    </source>
</evidence>